<gene>
    <name evidence="2" type="ORF">HNP55_004214</name>
</gene>
<name>A0A840LGB0_9BURK</name>
<evidence type="ECO:0000313" key="3">
    <source>
        <dbReference type="Proteomes" id="UP000562027"/>
    </source>
</evidence>
<comment type="caution">
    <text evidence="2">The sequence shown here is derived from an EMBL/GenBank/DDBJ whole genome shotgun (WGS) entry which is preliminary data.</text>
</comment>
<proteinExistence type="predicted"/>
<reference evidence="2 3" key="1">
    <citation type="submission" date="2020-08" db="EMBL/GenBank/DDBJ databases">
        <title>Functional genomics of gut bacteria from endangered species of beetles.</title>
        <authorList>
            <person name="Carlos-Shanley C."/>
        </authorList>
    </citation>
    <scope>NUCLEOTIDE SEQUENCE [LARGE SCALE GENOMIC DNA]</scope>
    <source>
        <strain evidence="2 3">S00239</strain>
    </source>
</reference>
<dbReference type="RefSeq" id="WP_246448565.1">
    <property type="nucleotide sequence ID" value="NZ_JACHLP010000010.1"/>
</dbReference>
<keyword evidence="3" id="KW-1185">Reference proteome</keyword>
<evidence type="ECO:0000256" key="1">
    <source>
        <dbReference type="SAM" id="MobiDB-lite"/>
    </source>
</evidence>
<organism evidence="2 3">
    <name type="scientific">Roseateles oligotrophus</name>
    <dbReference type="NCBI Taxonomy" id="1769250"/>
    <lineage>
        <taxon>Bacteria</taxon>
        <taxon>Pseudomonadati</taxon>
        <taxon>Pseudomonadota</taxon>
        <taxon>Betaproteobacteria</taxon>
        <taxon>Burkholderiales</taxon>
        <taxon>Sphaerotilaceae</taxon>
        <taxon>Roseateles</taxon>
    </lineage>
</organism>
<dbReference type="EMBL" id="JACHLP010000010">
    <property type="protein sequence ID" value="MBB4845662.1"/>
    <property type="molecule type" value="Genomic_DNA"/>
</dbReference>
<dbReference type="Proteomes" id="UP000562027">
    <property type="component" value="Unassembled WGS sequence"/>
</dbReference>
<dbReference type="InterPro" id="IPR009267">
    <property type="entry name" value="NTP_transf_6"/>
</dbReference>
<dbReference type="AlphaFoldDB" id="A0A840LGB0"/>
<feature type="region of interest" description="Disordered" evidence="1">
    <location>
        <begin position="132"/>
        <end position="159"/>
    </location>
</feature>
<evidence type="ECO:0000313" key="2">
    <source>
        <dbReference type="EMBL" id="MBB4845662.1"/>
    </source>
</evidence>
<accession>A0A840LGB0</accession>
<dbReference type="Pfam" id="PF06042">
    <property type="entry name" value="NTP_transf_6"/>
    <property type="match status" value="1"/>
</dbReference>
<protein>
    <submittedName>
        <fullName evidence="2">Uncharacterized protein</fullName>
    </submittedName>
</protein>
<sequence>MPPYAEPPSIEPEQAARLIALLRQSPWLMEALRAVRGLGLASWCIGAGALRNLVWDALHGRSTAAPCAQGLSDVDVAFFDASDLSPQREAALRARLGPVSATAMGREGSPRWARRSAPPALACGQAVQPSIAHRGEPSRRVVPSQGRMRRCKSSPGDQPGCGLRLACTPGWAQRDPLP</sequence>
<dbReference type="PANTHER" id="PTHR39166:SF1">
    <property type="entry name" value="BLL1166 PROTEIN"/>
    <property type="match status" value="1"/>
</dbReference>
<dbReference type="PANTHER" id="PTHR39166">
    <property type="entry name" value="BLL1166 PROTEIN"/>
    <property type="match status" value="1"/>
</dbReference>